<dbReference type="NCBIfam" id="NF033537">
    <property type="entry name" value="lasso_biosyn_B2"/>
    <property type="match status" value="1"/>
</dbReference>
<organism evidence="2 3">
    <name type="scientific">Streptomyces corynorhini</name>
    <dbReference type="NCBI Taxonomy" id="2282652"/>
    <lineage>
        <taxon>Bacteria</taxon>
        <taxon>Bacillati</taxon>
        <taxon>Actinomycetota</taxon>
        <taxon>Actinomycetes</taxon>
        <taxon>Kitasatosporales</taxon>
        <taxon>Streptomycetaceae</taxon>
        <taxon>Streptomyces</taxon>
    </lineage>
</organism>
<evidence type="ECO:0000259" key="1">
    <source>
        <dbReference type="Pfam" id="PF13471"/>
    </source>
</evidence>
<comment type="caution">
    <text evidence="2">The sequence shown here is derived from an EMBL/GenBank/DDBJ whole genome shotgun (WGS) entry which is preliminary data.</text>
</comment>
<name>A0A370B6C6_9ACTN</name>
<evidence type="ECO:0000313" key="2">
    <source>
        <dbReference type="EMBL" id="RDG35929.1"/>
    </source>
</evidence>
<protein>
    <submittedName>
        <fullName evidence="2">Lasso peptide biosynthesis B2 protein</fullName>
    </submittedName>
</protein>
<evidence type="ECO:0000313" key="3">
    <source>
        <dbReference type="Proteomes" id="UP000253741"/>
    </source>
</evidence>
<dbReference type="EMBL" id="QQNA01000187">
    <property type="protein sequence ID" value="RDG35929.1"/>
    <property type="molecule type" value="Genomic_DNA"/>
</dbReference>
<sequence length="244" mass="25419">MPETPRFATSPGHVHAVDFGHVLVLIDYRSGLVQCLLPVAALQWRDAARTGCLALMAPELATCLLTAGLLLPTPAPESWPAPISGGPAPASWGSAEHPAGVDRPPAVACRSRVKAAGALAAVFAVKRVGSAGSAMLRITTTLRAAASTCRRAATPAEAHAAVLAVRYAGWDFPGRTACLEESAAVTLFLASRRLAVTWCHGVAPDPVRLHAWIQTVDGMPVAEPSSTLAHTPVLTIGAPHRHRP</sequence>
<dbReference type="InterPro" id="IPR032708">
    <property type="entry name" value="McjB_C"/>
</dbReference>
<dbReference type="Pfam" id="PF13471">
    <property type="entry name" value="Transglut_core3"/>
    <property type="match status" value="1"/>
</dbReference>
<dbReference type="InterPro" id="IPR053521">
    <property type="entry name" value="McjB-like"/>
</dbReference>
<dbReference type="AlphaFoldDB" id="A0A370B6C6"/>
<proteinExistence type="predicted"/>
<gene>
    <name evidence="2" type="ORF">DVH02_22640</name>
</gene>
<keyword evidence="3" id="KW-1185">Reference proteome</keyword>
<reference evidence="2 3" key="1">
    <citation type="submission" date="2018-07" db="EMBL/GenBank/DDBJ databases">
        <title>Streptomyces species from bats.</title>
        <authorList>
            <person name="Dunlap C."/>
        </authorList>
    </citation>
    <scope>NUCLEOTIDE SEQUENCE [LARGE SCALE GENOMIC DNA]</scope>
    <source>
        <strain evidence="2 3">AC230</strain>
    </source>
</reference>
<feature type="domain" description="Microcin J25-processing protein McjB C-terminal" evidence="1">
    <location>
        <begin position="132"/>
        <end position="234"/>
    </location>
</feature>
<dbReference type="RefSeq" id="WP_114625659.1">
    <property type="nucleotide sequence ID" value="NZ_QQNA01000187.1"/>
</dbReference>
<accession>A0A370B6C6</accession>
<dbReference type="Proteomes" id="UP000253741">
    <property type="component" value="Unassembled WGS sequence"/>
</dbReference>
<dbReference type="OrthoDB" id="583768at2"/>